<evidence type="ECO:0000313" key="2">
    <source>
        <dbReference type="Proteomes" id="UP000054995"/>
    </source>
</evidence>
<protein>
    <submittedName>
        <fullName evidence="1">Uncharacterized protein</fullName>
    </submittedName>
</protein>
<accession>A0A0V1FC47</accession>
<dbReference type="EMBL" id="JYDT01000138">
    <property type="protein sequence ID" value="KRY83534.1"/>
    <property type="molecule type" value="Genomic_DNA"/>
</dbReference>
<proteinExistence type="predicted"/>
<dbReference type="AlphaFoldDB" id="A0A0V1FC47"/>
<sequence>MQKVTVDVGEVKLQLMIYCSLSNRKVQKKITKLDQVKLTIITGNIIRSKGLFILLKFESLSLKQNFINHIVI</sequence>
<reference evidence="1 2" key="1">
    <citation type="submission" date="2015-01" db="EMBL/GenBank/DDBJ databases">
        <title>Evolution of Trichinella species and genotypes.</title>
        <authorList>
            <person name="Korhonen P.K."/>
            <person name="Edoardo P."/>
            <person name="Giuseppe L.R."/>
            <person name="Gasser R.B."/>
        </authorList>
    </citation>
    <scope>NUCLEOTIDE SEQUENCE [LARGE SCALE GENOMIC DNA]</scope>
    <source>
        <strain evidence="1">ISS470</strain>
    </source>
</reference>
<evidence type="ECO:0000313" key="1">
    <source>
        <dbReference type="EMBL" id="KRY83534.1"/>
    </source>
</evidence>
<name>A0A0V1FC47_TRIPS</name>
<dbReference type="Proteomes" id="UP000054995">
    <property type="component" value="Unassembled WGS sequence"/>
</dbReference>
<organism evidence="1 2">
    <name type="scientific">Trichinella pseudospiralis</name>
    <name type="common">Parasitic roundworm</name>
    <dbReference type="NCBI Taxonomy" id="6337"/>
    <lineage>
        <taxon>Eukaryota</taxon>
        <taxon>Metazoa</taxon>
        <taxon>Ecdysozoa</taxon>
        <taxon>Nematoda</taxon>
        <taxon>Enoplea</taxon>
        <taxon>Dorylaimia</taxon>
        <taxon>Trichinellida</taxon>
        <taxon>Trichinellidae</taxon>
        <taxon>Trichinella</taxon>
    </lineage>
</organism>
<comment type="caution">
    <text evidence="1">The sequence shown here is derived from an EMBL/GenBank/DDBJ whole genome shotgun (WGS) entry which is preliminary data.</text>
</comment>
<keyword evidence="2" id="KW-1185">Reference proteome</keyword>
<dbReference type="OrthoDB" id="10596163at2759"/>
<gene>
    <name evidence="1" type="ORF">T4D_559</name>
</gene>